<evidence type="ECO:0000256" key="3">
    <source>
        <dbReference type="ARBA" id="ARBA00022729"/>
    </source>
</evidence>
<dbReference type="RefSeq" id="WP_096450622.1">
    <property type="nucleotide sequence ID" value="NZ_JBHSOG010000011.1"/>
</dbReference>
<dbReference type="Proteomes" id="UP001595974">
    <property type="component" value="Unassembled WGS sequence"/>
</dbReference>
<comment type="caution">
    <text evidence="6">The sequence shown here is derived from an EMBL/GenBank/DDBJ whole genome shotgun (WGS) entry which is preliminary data.</text>
</comment>
<dbReference type="PANTHER" id="PTHR30483">
    <property type="entry name" value="LEUCINE-SPECIFIC-BINDING PROTEIN"/>
    <property type="match status" value="1"/>
</dbReference>
<organism evidence="6 7">
    <name type="scientific">Thauera sinica</name>
    <dbReference type="NCBI Taxonomy" id="2665146"/>
    <lineage>
        <taxon>Bacteria</taxon>
        <taxon>Pseudomonadati</taxon>
        <taxon>Pseudomonadota</taxon>
        <taxon>Betaproteobacteria</taxon>
        <taxon>Rhodocyclales</taxon>
        <taxon>Zoogloeaceae</taxon>
        <taxon>Thauera</taxon>
    </lineage>
</organism>
<dbReference type="Gene3D" id="3.40.50.2300">
    <property type="match status" value="2"/>
</dbReference>
<keyword evidence="4" id="KW-0029">Amino-acid transport</keyword>
<reference evidence="7" key="1">
    <citation type="journal article" date="2019" name="Int. J. Syst. Evol. Microbiol.">
        <title>The Global Catalogue of Microorganisms (GCM) 10K type strain sequencing project: providing services to taxonomists for standard genome sequencing and annotation.</title>
        <authorList>
            <consortium name="The Broad Institute Genomics Platform"/>
            <consortium name="The Broad Institute Genome Sequencing Center for Infectious Disease"/>
            <person name="Wu L."/>
            <person name="Ma J."/>
        </authorList>
    </citation>
    <scope>NUCLEOTIDE SEQUENCE [LARGE SCALE GENOMIC DNA]</scope>
    <source>
        <strain evidence="7">SHR3</strain>
    </source>
</reference>
<accession>A0ABW1AMV0</accession>
<dbReference type="PROSITE" id="PS51318">
    <property type="entry name" value="TAT"/>
    <property type="match status" value="1"/>
</dbReference>
<evidence type="ECO:0000256" key="2">
    <source>
        <dbReference type="ARBA" id="ARBA00022448"/>
    </source>
</evidence>
<evidence type="ECO:0000256" key="4">
    <source>
        <dbReference type="ARBA" id="ARBA00022970"/>
    </source>
</evidence>
<dbReference type="PANTHER" id="PTHR30483:SF6">
    <property type="entry name" value="PERIPLASMIC BINDING PROTEIN OF ABC TRANSPORTER FOR NATURAL AMINO ACIDS"/>
    <property type="match status" value="1"/>
</dbReference>
<keyword evidence="7" id="KW-1185">Reference proteome</keyword>
<gene>
    <name evidence="6" type="ORF">ACFPTN_03725</name>
</gene>
<dbReference type="InterPro" id="IPR006311">
    <property type="entry name" value="TAT_signal"/>
</dbReference>
<dbReference type="InterPro" id="IPR000709">
    <property type="entry name" value="Leu_Ile_Val-bd"/>
</dbReference>
<dbReference type="EMBL" id="JBHSOG010000011">
    <property type="protein sequence ID" value="MFC5768475.1"/>
    <property type="molecule type" value="Genomic_DNA"/>
</dbReference>
<protein>
    <submittedName>
        <fullName evidence="6">ABC transporter substrate-binding protein</fullName>
    </submittedName>
</protein>
<dbReference type="SUPFAM" id="SSF53822">
    <property type="entry name" value="Periplasmic binding protein-like I"/>
    <property type="match status" value="1"/>
</dbReference>
<dbReference type="InterPro" id="IPR028081">
    <property type="entry name" value="Leu-bd"/>
</dbReference>
<dbReference type="InterPro" id="IPR051010">
    <property type="entry name" value="BCAA_transport"/>
</dbReference>
<comment type="similarity">
    <text evidence="1">Belongs to the leucine-binding protein family.</text>
</comment>
<sequence>MNDNDQAQSALSERRRALKLMGGAALAAGAMGLPGAVFAQGGKKLKIGFVTPKTGPLAPFAEADNFVIEQMRKLFDAGIDVGGVKYPVEIIVKDSQSNPNRAAGVATDLIVKDRIDLMLVSSTPETTNPVSDQCELNRKPCISTVAPWQPWFFTRGGKPEKGFDWTYHFFWGLEDLIAVFNSMWAGAGTNKVVGALWPNDGDGNAWGDAKLGFPPVLKKDGYTVVDPGRYQNLTADYSAQIARYKEANVQILTGVPIPPDFTTFWNQAMQKGFRPKVATVGKALLFPASVEALGDNGDGLSSEVWWTPHHPFKSSLTGQSAAQLADAYEAAVKKQWTQPLGFAHALFEIAVDVLRRAKDLDSAASIRDAIAATRLDTIVGPVSWQGGPVKNVAKTPLVGGQWRKGGKHKYQLVIVDNSQATMIPVQDKLKPIGL</sequence>
<name>A0ABW1AMV0_9RHOO</name>
<evidence type="ECO:0000313" key="7">
    <source>
        <dbReference type="Proteomes" id="UP001595974"/>
    </source>
</evidence>
<keyword evidence="3" id="KW-0732">Signal</keyword>
<proteinExistence type="inferred from homology"/>
<dbReference type="PRINTS" id="PR00337">
    <property type="entry name" value="LEUILEVALBP"/>
</dbReference>
<keyword evidence="2" id="KW-0813">Transport</keyword>
<dbReference type="InterPro" id="IPR028082">
    <property type="entry name" value="Peripla_BP_I"/>
</dbReference>
<dbReference type="Pfam" id="PF13458">
    <property type="entry name" value="Peripla_BP_6"/>
    <property type="match status" value="1"/>
</dbReference>
<dbReference type="CDD" id="cd06337">
    <property type="entry name" value="PBP1_ABC_ligand_binding-like"/>
    <property type="match status" value="1"/>
</dbReference>
<evidence type="ECO:0000259" key="5">
    <source>
        <dbReference type="Pfam" id="PF13458"/>
    </source>
</evidence>
<evidence type="ECO:0000313" key="6">
    <source>
        <dbReference type="EMBL" id="MFC5768475.1"/>
    </source>
</evidence>
<feature type="domain" description="Leucine-binding protein" evidence="5">
    <location>
        <begin position="45"/>
        <end position="406"/>
    </location>
</feature>
<evidence type="ECO:0000256" key="1">
    <source>
        <dbReference type="ARBA" id="ARBA00010062"/>
    </source>
</evidence>